<dbReference type="KEGG" id="psu:Psesu_1005"/>
<dbReference type="InterPro" id="IPR009282">
    <property type="entry name" value="DUF937"/>
</dbReference>
<accession>E6WRQ6</accession>
<dbReference type="HOGENOM" id="CLU_080945_1_0_6"/>
<dbReference type="Proteomes" id="UP000008632">
    <property type="component" value="Chromosome"/>
</dbReference>
<gene>
    <name evidence="1" type="ordered locus">Psesu_1005</name>
</gene>
<keyword evidence="2" id="KW-1185">Reference proteome</keyword>
<reference evidence="1 2" key="1">
    <citation type="submission" date="2011-01" db="EMBL/GenBank/DDBJ databases">
        <title>Complete sequence of Pseudoxanthomonas suwonensis 11-1.</title>
        <authorList>
            <consortium name="US DOE Joint Genome Institute"/>
            <person name="Lucas S."/>
            <person name="Copeland A."/>
            <person name="Lapidus A."/>
            <person name="Cheng J.-F."/>
            <person name="Goodwin L."/>
            <person name="Pitluck S."/>
            <person name="Teshima H."/>
            <person name="Detter J.C."/>
            <person name="Han C."/>
            <person name="Tapia R."/>
            <person name="Land M."/>
            <person name="Hauser L."/>
            <person name="Kyrpides N."/>
            <person name="Ivanova N."/>
            <person name="Ovchinnikova G."/>
            <person name="Siebers A.K."/>
            <person name="Allgaier M."/>
            <person name="Thelen M.P."/>
            <person name="Hugenholtz P."/>
            <person name="Gladden J."/>
            <person name="Woyke T."/>
        </authorList>
    </citation>
    <scope>NUCLEOTIDE SEQUENCE [LARGE SCALE GENOMIC DNA]</scope>
    <source>
        <strain evidence="2">11-1</strain>
    </source>
</reference>
<evidence type="ECO:0000313" key="1">
    <source>
        <dbReference type="EMBL" id="ADV26855.1"/>
    </source>
</evidence>
<dbReference type="AlphaFoldDB" id="E6WRQ6"/>
<sequence>MQWHDGPAHCAGPLVFRAGRVYPPACGGRIVAFHHREQTAMTQQPPLARELFAQLQGAPMQQIARQLGTDQDQAGNAVATALPLLLGALGRNSAQPQGAEALFGALQRDHAAGPDLGGLLGAVLGGGGGSRQTNGAAILGHILGGAQPRAAQGLGQATGLGSGQAMQLLTVLAPIVLSFLAKRSSAQGLDAGGLGQLLGQERAQASQAGGGVLESLLDRDGDGDVDASDLLKLGMGLLGNRR</sequence>
<evidence type="ECO:0000313" key="2">
    <source>
        <dbReference type="Proteomes" id="UP000008632"/>
    </source>
</evidence>
<dbReference type="PROSITE" id="PS00018">
    <property type="entry name" value="EF_HAND_1"/>
    <property type="match status" value="1"/>
</dbReference>
<organism evidence="1 2">
    <name type="scientific">Pseudoxanthomonas suwonensis (strain 11-1)</name>
    <dbReference type="NCBI Taxonomy" id="743721"/>
    <lineage>
        <taxon>Bacteria</taxon>
        <taxon>Pseudomonadati</taxon>
        <taxon>Pseudomonadota</taxon>
        <taxon>Gammaproteobacteria</taxon>
        <taxon>Lysobacterales</taxon>
        <taxon>Lysobacteraceae</taxon>
        <taxon>Pseudoxanthomonas</taxon>
    </lineage>
</organism>
<proteinExistence type="predicted"/>
<dbReference type="STRING" id="743721.Psesu_1005"/>
<name>E6WRQ6_PSEUU</name>
<evidence type="ECO:0008006" key="3">
    <source>
        <dbReference type="Google" id="ProtNLM"/>
    </source>
</evidence>
<dbReference type="Pfam" id="PF06078">
    <property type="entry name" value="DUF937"/>
    <property type="match status" value="1"/>
</dbReference>
<dbReference type="eggNOG" id="COG5403">
    <property type="taxonomic scope" value="Bacteria"/>
</dbReference>
<dbReference type="EMBL" id="CP002446">
    <property type="protein sequence ID" value="ADV26855.1"/>
    <property type="molecule type" value="Genomic_DNA"/>
</dbReference>
<protein>
    <recommendedName>
        <fullName evidence="3">Calcium-binding protein</fullName>
    </recommendedName>
</protein>
<dbReference type="InterPro" id="IPR018247">
    <property type="entry name" value="EF_Hand_1_Ca_BS"/>
</dbReference>